<protein>
    <submittedName>
        <fullName evidence="3">Protein kinase domain-containing protein</fullName>
    </submittedName>
</protein>
<evidence type="ECO:0000313" key="2">
    <source>
        <dbReference type="Proteomes" id="UP000095280"/>
    </source>
</evidence>
<name>A0A1I8FEJ6_9PLAT</name>
<dbReference type="Proteomes" id="UP000095280">
    <property type="component" value="Unplaced"/>
</dbReference>
<reference evidence="3" key="1">
    <citation type="submission" date="2016-11" db="UniProtKB">
        <authorList>
            <consortium name="WormBaseParasite"/>
        </authorList>
    </citation>
    <scope>IDENTIFICATION</scope>
</reference>
<feature type="compositionally biased region" description="Low complexity" evidence="1">
    <location>
        <begin position="314"/>
        <end position="330"/>
    </location>
</feature>
<feature type="region of interest" description="Disordered" evidence="1">
    <location>
        <begin position="310"/>
        <end position="335"/>
    </location>
</feature>
<proteinExistence type="predicted"/>
<organism evidence="2 3">
    <name type="scientific">Macrostomum lignano</name>
    <dbReference type="NCBI Taxonomy" id="282301"/>
    <lineage>
        <taxon>Eukaryota</taxon>
        <taxon>Metazoa</taxon>
        <taxon>Spiralia</taxon>
        <taxon>Lophotrochozoa</taxon>
        <taxon>Platyhelminthes</taxon>
        <taxon>Rhabditophora</taxon>
        <taxon>Macrostomorpha</taxon>
        <taxon>Macrostomida</taxon>
        <taxon>Macrostomidae</taxon>
        <taxon>Macrostomum</taxon>
    </lineage>
</organism>
<accession>A0A1I8FEJ6</accession>
<evidence type="ECO:0000256" key="1">
    <source>
        <dbReference type="SAM" id="MobiDB-lite"/>
    </source>
</evidence>
<evidence type="ECO:0000313" key="3">
    <source>
        <dbReference type="WBParaSite" id="maker-unitig_31689-snap-gene-0.1-mRNA-1"/>
    </source>
</evidence>
<dbReference type="WBParaSite" id="maker-unitig_31689-snap-gene-0.1-mRNA-1">
    <property type="protein sequence ID" value="maker-unitig_31689-snap-gene-0.1-mRNA-1"/>
    <property type="gene ID" value="maker-unitig_31689-snap-gene-0.1"/>
</dbReference>
<keyword evidence="2" id="KW-1185">Reference proteome</keyword>
<sequence>HSDAPLKVRQANTSRARRRVAQRAQQAQLTLFPLTCPQCPSLAHRTSNSDCEPPTAAALDCSGRTCLTSPTRNNAPTRGPYKAGLSSESVIINAGTGRVVTTTAASTTRTPSVAKADVGMPGRSPILPADYRRPVSWLRQRTELSLTHVNLYYPICCKGMNVAQRGQKYSSERQLGPFHTVVMFDTDGRRESPLRLRRALNHGHPGRCATQKLKCSVKLENLTSGTPAARLWPRCCKKTEEGCQLDTTWLMEPDIIPDECFSFSGGMMRIEVDYFCTAPRYVRFDATGQGATGSIIRYFVPKKLAALKSRPQARRVATTRPATETRAAAPGSVDGAPRREANFVLERGRCWQFVVGQHGGNSSEVSPSRRPSSKTMLARAVAAAVLSTNPRSLVLYLAAGGGGGASYTLTGVPDRPARTAPTRPDRISARLAGAASTGSAGWTNTEAASYHGGCGAGWLSGGARRADPSTAAPDTGGPLRWAGGGSFCNATMFSEQLVLKCVTGVQ</sequence>
<dbReference type="AlphaFoldDB" id="A0A1I8FEJ6"/>